<feature type="transmembrane region" description="Helical" evidence="6">
    <location>
        <begin position="153"/>
        <end position="175"/>
    </location>
</feature>
<evidence type="ECO:0008006" key="9">
    <source>
        <dbReference type="Google" id="ProtNLM"/>
    </source>
</evidence>
<evidence type="ECO:0000256" key="5">
    <source>
        <dbReference type="ARBA" id="ARBA00023136"/>
    </source>
</evidence>
<gene>
    <name evidence="7" type="ORF">SNAT2548_LOCUS7262</name>
</gene>
<dbReference type="AlphaFoldDB" id="A0A812JYB6"/>
<reference evidence="7" key="1">
    <citation type="submission" date="2021-02" db="EMBL/GenBank/DDBJ databases">
        <authorList>
            <person name="Dougan E. K."/>
            <person name="Rhodes N."/>
            <person name="Thang M."/>
            <person name="Chan C."/>
        </authorList>
    </citation>
    <scope>NUCLEOTIDE SEQUENCE</scope>
</reference>
<feature type="transmembrane region" description="Helical" evidence="6">
    <location>
        <begin position="195"/>
        <end position="212"/>
    </location>
</feature>
<evidence type="ECO:0000256" key="1">
    <source>
        <dbReference type="ARBA" id="ARBA00004651"/>
    </source>
</evidence>
<organism evidence="7 8">
    <name type="scientific">Symbiodinium natans</name>
    <dbReference type="NCBI Taxonomy" id="878477"/>
    <lineage>
        <taxon>Eukaryota</taxon>
        <taxon>Sar</taxon>
        <taxon>Alveolata</taxon>
        <taxon>Dinophyceae</taxon>
        <taxon>Suessiales</taxon>
        <taxon>Symbiodiniaceae</taxon>
        <taxon>Symbiodinium</taxon>
    </lineage>
</organism>
<dbReference type="Gene3D" id="1.20.1740.10">
    <property type="entry name" value="Amino acid/polyamine transporter I"/>
    <property type="match status" value="1"/>
</dbReference>
<dbReference type="Pfam" id="PF13520">
    <property type="entry name" value="AA_permease_2"/>
    <property type="match status" value="1"/>
</dbReference>
<proteinExistence type="predicted"/>
<protein>
    <recommendedName>
        <fullName evidence="9">Amino acid transporter transmembrane domain-containing protein</fullName>
    </recommendedName>
</protein>
<keyword evidence="4 6" id="KW-1133">Transmembrane helix</keyword>
<keyword evidence="3 6" id="KW-0812">Transmembrane</keyword>
<feature type="transmembrane region" description="Helical" evidence="6">
    <location>
        <begin position="38"/>
        <end position="58"/>
    </location>
</feature>
<evidence type="ECO:0000256" key="3">
    <source>
        <dbReference type="ARBA" id="ARBA00022692"/>
    </source>
</evidence>
<evidence type="ECO:0000256" key="6">
    <source>
        <dbReference type="SAM" id="Phobius"/>
    </source>
</evidence>
<accession>A0A812JYB6</accession>
<keyword evidence="2" id="KW-1003">Cell membrane</keyword>
<evidence type="ECO:0000256" key="4">
    <source>
        <dbReference type="ARBA" id="ARBA00022989"/>
    </source>
</evidence>
<keyword evidence="8" id="KW-1185">Reference proteome</keyword>
<comment type="caution">
    <text evidence="7">The sequence shown here is derived from an EMBL/GenBank/DDBJ whole genome shotgun (WGS) entry which is preliminary data.</text>
</comment>
<comment type="subcellular location">
    <subcellularLocation>
        <location evidence="1">Cell membrane</location>
        <topology evidence="1">Multi-pass membrane protein</topology>
    </subcellularLocation>
</comment>
<evidence type="ECO:0000313" key="7">
    <source>
        <dbReference type="EMBL" id="CAE7212941.1"/>
    </source>
</evidence>
<dbReference type="EMBL" id="CAJNDS010000502">
    <property type="protein sequence ID" value="CAE7212941.1"/>
    <property type="molecule type" value="Genomic_DNA"/>
</dbReference>
<dbReference type="PANTHER" id="PTHR42770:SF7">
    <property type="entry name" value="MEMBRANE PROTEIN"/>
    <property type="match status" value="1"/>
</dbReference>
<name>A0A812JYB6_9DINO</name>
<dbReference type="PANTHER" id="PTHR42770">
    <property type="entry name" value="AMINO ACID TRANSPORTER-RELATED"/>
    <property type="match status" value="1"/>
</dbReference>
<dbReference type="Proteomes" id="UP000604046">
    <property type="component" value="Unassembled WGS sequence"/>
</dbReference>
<evidence type="ECO:0000313" key="8">
    <source>
        <dbReference type="Proteomes" id="UP000604046"/>
    </source>
</evidence>
<feature type="transmembrane region" description="Helical" evidence="6">
    <location>
        <begin position="93"/>
        <end position="117"/>
    </location>
</feature>
<feature type="transmembrane region" description="Helical" evidence="6">
    <location>
        <begin position="232"/>
        <end position="255"/>
    </location>
</feature>
<feature type="transmembrane region" description="Helical" evidence="6">
    <location>
        <begin position="124"/>
        <end position="141"/>
    </location>
</feature>
<sequence length="347" mass="37113">MGMKFSQSRMAIYTAGNMIGTGTHQTLKALAKDGCGNLLWANFLFSGMLVTLSAFPLLHLYGKFPANGCLHQAAVEGLGSQVGKYVSFINGQLITIELLFAVTMQASFFGSTLASFFPEDSTGTVAKTASLGLVSILWALYRKKGALFTANVAYWLGVFELCTVGLLVLSSPMAYLTGTSLRPISSLMDGSRTDMVKFPSGIHVAIFAYGGFPGMLQSGDLVENPRENLPLGIVGACIMTMSVYVLLSVSVLLVVEPQQIANFTNAFDSLENVLPKGVLVAISCTVLSSVANNVMENALVVVENLHQMVMVEDPRSMLELPNFGLCSSDIVTLEQSRCSPCSKTRLG</sequence>
<evidence type="ECO:0000256" key="2">
    <source>
        <dbReference type="ARBA" id="ARBA00022475"/>
    </source>
</evidence>
<dbReference type="GO" id="GO:0005886">
    <property type="term" value="C:plasma membrane"/>
    <property type="evidence" value="ECO:0007669"/>
    <property type="project" value="UniProtKB-SubCell"/>
</dbReference>
<dbReference type="GO" id="GO:0022857">
    <property type="term" value="F:transmembrane transporter activity"/>
    <property type="evidence" value="ECO:0007669"/>
    <property type="project" value="InterPro"/>
</dbReference>
<dbReference type="InterPro" id="IPR002293">
    <property type="entry name" value="AA/rel_permease1"/>
</dbReference>
<keyword evidence="5 6" id="KW-0472">Membrane</keyword>
<dbReference type="InterPro" id="IPR050367">
    <property type="entry name" value="APC_superfamily"/>
</dbReference>